<name>A0A1J5PKL5_9ZZZZ</name>
<dbReference type="AlphaFoldDB" id="A0A1J5PKL5"/>
<protein>
    <submittedName>
        <fullName evidence="1">Uncharacterized protein</fullName>
    </submittedName>
</protein>
<gene>
    <name evidence="1" type="ORF">GALL_463070</name>
</gene>
<dbReference type="EMBL" id="MLJW01003433">
    <property type="protein sequence ID" value="OIQ72070.1"/>
    <property type="molecule type" value="Genomic_DNA"/>
</dbReference>
<comment type="caution">
    <text evidence="1">The sequence shown here is derived from an EMBL/GenBank/DDBJ whole genome shotgun (WGS) entry which is preliminary data.</text>
</comment>
<organism evidence="1">
    <name type="scientific">mine drainage metagenome</name>
    <dbReference type="NCBI Taxonomy" id="410659"/>
    <lineage>
        <taxon>unclassified sequences</taxon>
        <taxon>metagenomes</taxon>
        <taxon>ecological metagenomes</taxon>
    </lineage>
</organism>
<accession>A0A1J5PKL5</accession>
<evidence type="ECO:0000313" key="1">
    <source>
        <dbReference type="EMBL" id="OIQ72070.1"/>
    </source>
</evidence>
<proteinExistence type="predicted"/>
<sequence>MRGSSRRRHHINLRLPAPVGFKTDAGSIRRIGRRGIDRRGIGEAGGRFRPQIHHEQVRIAALLQAHDHPLAVGRKARRERHARKIADDLALSGLDVEQIDARVALAKFHVGDFLRRRRKPRRQYQIAAARQIADVSAVLIHQRQPLDTPLLRAGFVDEHDTAIEISLFPGQTLIDLVGNDMRDPSPVFRRGEILLAGQLLAGGDVPEAEFGFQAPVRLAGHAAGHQRLRANGLPARKLRGSVDVDDFLDIGGLIDRREQSTALEIVSDDLGHANGDFSVRWRAGDEIGNRNRQWCEIALGNDQTFLREGVAEGTARQHAERSHSGNNLPAARTEQHLARLIFVGHLQGFHFMSAGRKGRPPSGLSFGEYRRKILPLVEIGSRQIIRLAFDDRAQGAFLVDAKIRRGRRSFRYRHGLQRAIAL</sequence>
<reference evidence="1" key="1">
    <citation type="submission" date="2016-10" db="EMBL/GenBank/DDBJ databases">
        <title>Sequence of Gallionella enrichment culture.</title>
        <authorList>
            <person name="Poehlein A."/>
            <person name="Muehling M."/>
            <person name="Daniel R."/>
        </authorList>
    </citation>
    <scope>NUCLEOTIDE SEQUENCE</scope>
</reference>